<accession>A0A5B7FP09</accession>
<reference evidence="2 3" key="1">
    <citation type="submission" date="2019-05" db="EMBL/GenBank/DDBJ databases">
        <title>Another draft genome of Portunus trituberculatus and its Hox gene families provides insights of decapod evolution.</title>
        <authorList>
            <person name="Jeong J.-H."/>
            <person name="Song I."/>
            <person name="Kim S."/>
            <person name="Choi T."/>
            <person name="Kim D."/>
            <person name="Ryu S."/>
            <person name="Kim W."/>
        </authorList>
    </citation>
    <scope>NUCLEOTIDE SEQUENCE [LARGE SCALE GENOMIC DNA]</scope>
    <source>
        <tissue evidence="2">Muscle</tissue>
    </source>
</reference>
<comment type="caution">
    <text evidence="2">The sequence shown here is derived from an EMBL/GenBank/DDBJ whole genome shotgun (WGS) entry which is preliminary data.</text>
</comment>
<dbReference type="EMBL" id="VSRR010007306">
    <property type="protein sequence ID" value="MPC46638.1"/>
    <property type="molecule type" value="Genomic_DNA"/>
</dbReference>
<protein>
    <submittedName>
        <fullName evidence="2">Uncharacterized protein</fullName>
    </submittedName>
</protein>
<sequence>MHRQHGNCIQDRTGGLGSLEPPRLLERLYQKPCVASQGKAHPAKNPPLVFPGMEIFREDFSFCRTPFCVSHCHPSRKE</sequence>
<gene>
    <name evidence="2" type="ORF">E2C01_040362</name>
</gene>
<keyword evidence="3" id="KW-1185">Reference proteome</keyword>
<dbReference type="AlphaFoldDB" id="A0A5B7FP09"/>
<evidence type="ECO:0000313" key="2">
    <source>
        <dbReference type="EMBL" id="MPC46638.1"/>
    </source>
</evidence>
<evidence type="ECO:0000256" key="1">
    <source>
        <dbReference type="SAM" id="MobiDB-lite"/>
    </source>
</evidence>
<evidence type="ECO:0000313" key="3">
    <source>
        <dbReference type="Proteomes" id="UP000324222"/>
    </source>
</evidence>
<organism evidence="2 3">
    <name type="scientific">Portunus trituberculatus</name>
    <name type="common">Swimming crab</name>
    <name type="synonym">Neptunus trituberculatus</name>
    <dbReference type="NCBI Taxonomy" id="210409"/>
    <lineage>
        <taxon>Eukaryota</taxon>
        <taxon>Metazoa</taxon>
        <taxon>Ecdysozoa</taxon>
        <taxon>Arthropoda</taxon>
        <taxon>Crustacea</taxon>
        <taxon>Multicrustacea</taxon>
        <taxon>Malacostraca</taxon>
        <taxon>Eumalacostraca</taxon>
        <taxon>Eucarida</taxon>
        <taxon>Decapoda</taxon>
        <taxon>Pleocyemata</taxon>
        <taxon>Brachyura</taxon>
        <taxon>Eubrachyura</taxon>
        <taxon>Portunoidea</taxon>
        <taxon>Portunidae</taxon>
        <taxon>Portuninae</taxon>
        <taxon>Portunus</taxon>
    </lineage>
</organism>
<proteinExistence type="predicted"/>
<feature type="region of interest" description="Disordered" evidence="1">
    <location>
        <begin position="1"/>
        <end position="20"/>
    </location>
</feature>
<name>A0A5B7FP09_PORTR</name>
<dbReference type="Proteomes" id="UP000324222">
    <property type="component" value="Unassembled WGS sequence"/>
</dbReference>